<evidence type="ECO:0000313" key="1">
    <source>
        <dbReference type="EMBL" id="KAK7946108.1"/>
    </source>
</evidence>
<accession>A0ABR1Q277</accession>
<proteinExistence type="predicted"/>
<reference evidence="1 2" key="1">
    <citation type="submission" date="2023-01" db="EMBL/GenBank/DDBJ databases">
        <title>Analysis of 21 Apiospora genomes using comparative genomics revels a genus with tremendous synthesis potential of carbohydrate active enzymes and secondary metabolites.</title>
        <authorList>
            <person name="Sorensen T."/>
        </authorList>
    </citation>
    <scope>NUCLEOTIDE SEQUENCE [LARGE SCALE GENOMIC DNA]</scope>
    <source>
        <strain evidence="1 2">CBS 24483</strain>
    </source>
</reference>
<organism evidence="1 2">
    <name type="scientific">Apiospora aurea</name>
    <dbReference type="NCBI Taxonomy" id="335848"/>
    <lineage>
        <taxon>Eukaryota</taxon>
        <taxon>Fungi</taxon>
        <taxon>Dikarya</taxon>
        <taxon>Ascomycota</taxon>
        <taxon>Pezizomycotina</taxon>
        <taxon>Sordariomycetes</taxon>
        <taxon>Xylariomycetidae</taxon>
        <taxon>Amphisphaeriales</taxon>
        <taxon>Apiosporaceae</taxon>
        <taxon>Apiospora</taxon>
    </lineage>
</organism>
<sequence length="377" mass="42251">MPVTVKIANHEANLIWRPERVDSSKSLLGTLHGGGNPRIYYGGESGEPKKPHGDILQSSLEGDKLPPALLAHKNGFVNAVARAYSSHHHLIIRPDDVWLAIISQFSLYVNKHADELRGKFVAHEGQKEFLIVYENATRHTVDFADFAQKISDLTSENVVDDEICGWIKPAFSTTTGDDVVVANIMMMGTLQAYFRFMCMMTCGIPSVTLQGTQQDYEEILRRLDKLAYYGEEPDAFSDLLRPVLRCFIRSFDEPEHPDVHSFWEKICDEHHGSGMDYYSGWITAFCFWNGQGERQVSPGKGWLLEDMGYGRVKMENVPGGFTKVPVLINDNGHELKVEMIAGSVGVTCTSSGKLTAKGEMGLDTMQNHLGWFIYEKP</sequence>
<protein>
    <submittedName>
        <fullName evidence="1">CFEM domain family protein</fullName>
    </submittedName>
</protein>
<dbReference type="RefSeq" id="XP_066696142.1">
    <property type="nucleotide sequence ID" value="XM_066846651.1"/>
</dbReference>
<dbReference type="Proteomes" id="UP001391051">
    <property type="component" value="Unassembled WGS sequence"/>
</dbReference>
<name>A0ABR1Q277_9PEZI</name>
<keyword evidence="2" id="KW-1185">Reference proteome</keyword>
<dbReference type="InterPro" id="IPR025533">
    <property type="entry name" value="DUF4419"/>
</dbReference>
<dbReference type="PANTHER" id="PTHR31252">
    <property type="entry name" value="DUF4419 DOMAIN-CONTAINING PROTEIN"/>
    <property type="match status" value="1"/>
</dbReference>
<comment type="caution">
    <text evidence="1">The sequence shown here is derived from an EMBL/GenBank/DDBJ whole genome shotgun (WGS) entry which is preliminary data.</text>
</comment>
<dbReference type="Pfam" id="PF14388">
    <property type="entry name" value="DUF4419"/>
    <property type="match status" value="1"/>
</dbReference>
<dbReference type="EMBL" id="JAQQWE010000007">
    <property type="protein sequence ID" value="KAK7946108.1"/>
    <property type="molecule type" value="Genomic_DNA"/>
</dbReference>
<evidence type="ECO:0000313" key="2">
    <source>
        <dbReference type="Proteomes" id="UP001391051"/>
    </source>
</evidence>
<gene>
    <name evidence="1" type="ORF">PG986_010429</name>
</gene>
<dbReference type="PANTHER" id="PTHR31252:SF11">
    <property type="entry name" value="DUF4419 DOMAIN-CONTAINING PROTEIN"/>
    <property type="match status" value="1"/>
</dbReference>
<dbReference type="GeneID" id="92079713"/>